<protein>
    <submittedName>
        <fullName evidence="2">Type VI secretion system baseplate subunit TssE</fullName>
    </submittedName>
</protein>
<gene>
    <name evidence="2" type="ORF">CP962_14510</name>
</gene>
<dbReference type="InterPro" id="IPR053176">
    <property type="entry name" value="T6SS_TssE1-like"/>
</dbReference>
<comment type="caution">
    <text evidence="2">The sequence shown here is derived from an EMBL/GenBank/DDBJ whole genome shotgun (WGS) entry which is preliminary data.</text>
</comment>
<accession>A0AA94FAG3</accession>
<dbReference type="Proteomes" id="UP000290588">
    <property type="component" value="Unassembled WGS sequence"/>
</dbReference>
<dbReference type="PANTHER" id="PTHR38595">
    <property type="entry name" value="CYTOPLASMIC PROTEIN-RELATED"/>
    <property type="match status" value="1"/>
</dbReference>
<reference evidence="2 3" key="1">
    <citation type="submission" date="2017-09" db="EMBL/GenBank/DDBJ databases">
        <title>Genomics of the genus Arcobacter.</title>
        <authorList>
            <person name="Perez-Cataluna A."/>
            <person name="Figueras M.J."/>
            <person name="Salas-Masso N."/>
        </authorList>
    </citation>
    <scope>NUCLEOTIDE SEQUENCE [LARGE SCALE GENOMIC DNA]</scope>
    <source>
        <strain evidence="2 3">CECT 7837</strain>
    </source>
</reference>
<evidence type="ECO:0000259" key="1">
    <source>
        <dbReference type="Pfam" id="PF04965"/>
    </source>
</evidence>
<feature type="non-terminal residue" evidence="2">
    <location>
        <position position="1"/>
    </location>
</feature>
<dbReference type="Pfam" id="PF04965">
    <property type="entry name" value="GPW_gp25"/>
    <property type="match status" value="1"/>
</dbReference>
<dbReference type="SUPFAM" id="SSF160719">
    <property type="entry name" value="gpW/gp25-like"/>
    <property type="match status" value="1"/>
</dbReference>
<organism evidence="2 3">
    <name type="scientific">Arcobacter ellisii</name>
    <dbReference type="NCBI Taxonomy" id="913109"/>
    <lineage>
        <taxon>Bacteria</taxon>
        <taxon>Pseudomonadati</taxon>
        <taxon>Campylobacterota</taxon>
        <taxon>Epsilonproteobacteria</taxon>
        <taxon>Campylobacterales</taxon>
        <taxon>Arcobacteraceae</taxon>
        <taxon>Arcobacter</taxon>
    </lineage>
</organism>
<name>A0AA94FAG3_9BACT</name>
<sequence length="92" mass="10326">RYPEAASSTINYGVPPVAGSYLSEHKWTDIVKIVRRAILDFEPRLIPGSLEVKPLLKEDAPTRYNVLLFEISGLIHMDPYPRAFTAKGSLDL</sequence>
<evidence type="ECO:0000313" key="3">
    <source>
        <dbReference type="Proteomes" id="UP000290588"/>
    </source>
</evidence>
<feature type="domain" description="IraD/Gp25-like" evidence="1">
    <location>
        <begin position="2"/>
        <end position="79"/>
    </location>
</feature>
<dbReference type="InterPro" id="IPR007048">
    <property type="entry name" value="IraD/Gp25-like"/>
</dbReference>
<proteinExistence type="predicted"/>
<evidence type="ECO:0000313" key="2">
    <source>
        <dbReference type="EMBL" id="RXI25487.1"/>
    </source>
</evidence>
<dbReference type="EMBL" id="NXIG01000099">
    <property type="protein sequence ID" value="RXI25487.1"/>
    <property type="molecule type" value="Genomic_DNA"/>
</dbReference>
<dbReference type="PANTHER" id="PTHR38595:SF1">
    <property type="entry name" value="TYPE VI SECRETION SYSTEM COMPONENT TSSE1"/>
    <property type="match status" value="1"/>
</dbReference>
<dbReference type="AlphaFoldDB" id="A0AA94FAG3"/>